<feature type="compositionally biased region" description="Acidic residues" evidence="5">
    <location>
        <begin position="148"/>
        <end position="173"/>
    </location>
</feature>
<sequence length="198" mass="21989">MRFVPFRCPPPSAILHNASLIPRRPFSACSTALAKPLPPRRVIDESEIIENFLKGSGPGGQKINKTSSAVQLKHIPTGIVVKYQDTRSRAQNRKVARKLLGERVEELEKGEGARTAIRAREKGKKKASADKKKRRKYRALETGKEGTDELDELDEEGEGDEGEVVGGEADEIEIVDHDVAQPEKPVEWEEDGDVRKAE</sequence>
<gene>
    <name evidence="7" type="ORF">P280DRAFT_452001</name>
</gene>
<dbReference type="InterPro" id="IPR052405">
    <property type="entry name" value="Mito_Transl_Release_Factor"/>
</dbReference>
<dbReference type="SUPFAM" id="SSF75620">
    <property type="entry name" value="Release factor"/>
    <property type="match status" value="1"/>
</dbReference>
<accession>A0A6A6S174</accession>
<organism evidence="7 8">
    <name type="scientific">Massarina eburnea CBS 473.64</name>
    <dbReference type="NCBI Taxonomy" id="1395130"/>
    <lineage>
        <taxon>Eukaryota</taxon>
        <taxon>Fungi</taxon>
        <taxon>Dikarya</taxon>
        <taxon>Ascomycota</taxon>
        <taxon>Pezizomycotina</taxon>
        <taxon>Dothideomycetes</taxon>
        <taxon>Pleosporomycetidae</taxon>
        <taxon>Pleosporales</taxon>
        <taxon>Massarineae</taxon>
        <taxon>Massarinaceae</taxon>
        <taxon>Massarina</taxon>
    </lineage>
</organism>
<dbReference type="GO" id="GO:0005739">
    <property type="term" value="C:mitochondrion"/>
    <property type="evidence" value="ECO:0007669"/>
    <property type="project" value="UniProtKB-SubCell"/>
</dbReference>
<keyword evidence="3" id="KW-0809">Transit peptide</keyword>
<protein>
    <recommendedName>
        <fullName evidence="6">Prokaryotic-type class I peptide chain release factors domain-containing protein</fullName>
    </recommendedName>
</protein>
<dbReference type="Pfam" id="PF00472">
    <property type="entry name" value="RF-1"/>
    <property type="match status" value="1"/>
</dbReference>
<evidence type="ECO:0000313" key="7">
    <source>
        <dbReference type="EMBL" id="KAF2640912.1"/>
    </source>
</evidence>
<comment type="similarity">
    <text evidence="2">Belongs to the prokaryotic/mitochondrial release factor family.</text>
</comment>
<evidence type="ECO:0000256" key="4">
    <source>
        <dbReference type="ARBA" id="ARBA00023128"/>
    </source>
</evidence>
<dbReference type="PANTHER" id="PTHR46203">
    <property type="entry name" value="PROBABLE PEPTIDE CHAIN RELEASE FACTOR C12ORF65"/>
    <property type="match status" value="1"/>
</dbReference>
<keyword evidence="8" id="KW-1185">Reference proteome</keyword>
<dbReference type="AlphaFoldDB" id="A0A6A6S174"/>
<evidence type="ECO:0000313" key="8">
    <source>
        <dbReference type="Proteomes" id="UP000799753"/>
    </source>
</evidence>
<feature type="region of interest" description="Disordered" evidence="5">
    <location>
        <begin position="106"/>
        <end position="198"/>
    </location>
</feature>
<dbReference type="GO" id="GO:0032543">
    <property type="term" value="P:mitochondrial translation"/>
    <property type="evidence" value="ECO:0007669"/>
    <property type="project" value="UniProtKB-ARBA"/>
</dbReference>
<feature type="compositionally biased region" description="Basic residues" evidence="5">
    <location>
        <begin position="121"/>
        <end position="137"/>
    </location>
</feature>
<feature type="domain" description="Prokaryotic-type class I peptide chain release factors" evidence="6">
    <location>
        <begin position="43"/>
        <end position="139"/>
    </location>
</feature>
<dbReference type="InterPro" id="IPR000352">
    <property type="entry name" value="Pep_chain_release_fac_I"/>
</dbReference>
<dbReference type="Proteomes" id="UP000799753">
    <property type="component" value="Unassembled WGS sequence"/>
</dbReference>
<evidence type="ECO:0000259" key="6">
    <source>
        <dbReference type="Pfam" id="PF00472"/>
    </source>
</evidence>
<feature type="compositionally biased region" description="Basic and acidic residues" evidence="5">
    <location>
        <begin position="174"/>
        <end position="198"/>
    </location>
</feature>
<comment type="subcellular location">
    <subcellularLocation>
        <location evidence="1">Mitochondrion</location>
    </subcellularLocation>
</comment>
<name>A0A6A6S174_9PLEO</name>
<dbReference type="EMBL" id="MU006784">
    <property type="protein sequence ID" value="KAF2640912.1"/>
    <property type="molecule type" value="Genomic_DNA"/>
</dbReference>
<proteinExistence type="inferred from homology"/>
<reference evidence="7" key="1">
    <citation type="journal article" date="2020" name="Stud. Mycol.">
        <title>101 Dothideomycetes genomes: a test case for predicting lifestyles and emergence of pathogens.</title>
        <authorList>
            <person name="Haridas S."/>
            <person name="Albert R."/>
            <person name="Binder M."/>
            <person name="Bloem J."/>
            <person name="Labutti K."/>
            <person name="Salamov A."/>
            <person name="Andreopoulos B."/>
            <person name="Baker S."/>
            <person name="Barry K."/>
            <person name="Bills G."/>
            <person name="Bluhm B."/>
            <person name="Cannon C."/>
            <person name="Castanera R."/>
            <person name="Culley D."/>
            <person name="Daum C."/>
            <person name="Ezra D."/>
            <person name="Gonzalez J."/>
            <person name="Henrissat B."/>
            <person name="Kuo A."/>
            <person name="Liang C."/>
            <person name="Lipzen A."/>
            <person name="Lutzoni F."/>
            <person name="Magnuson J."/>
            <person name="Mondo S."/>
            <person name="Nolan M."/>
            <person name="Ohm R."/>
            <person name="Pangilinan J."/>
            <person name="Park H.-J."/>
            <person name="Ramirez L."/>
            <person name="Alfaro M."/>
            <person name="Sun H."/>
            <person name="Tritt A."/>
            <person name="Yoshinaga Y."/>
            <person name="Zwiers L.-H."/>
            <person name="Turgeon B."/>
            <person name="Goodwin S."/>
            <person name="Spatafora J."/>
            <person name="Crous P."/>
            <person name="Grigoriev I."/>
        </authorList>
    </citation>
    <scope>NUCLEOTIDE SEQUENCE</scope>
    <source>
        <strain evidence="7">CBS 473.64</strain>
    </source>
</reference>
<evidence type="ECO:0000256" key="1">
    <source>
        <dbReference type="ARBA" id="ARBA00004173"/>
    </source>
</evidence>
<dbReference type="FunFam" id="3.30.160.20:FF:000065">
    <property type="entry name" value="Peptidyl-tRNA hydrolase domain protein"/>
    <property type="match status" value="1"/>
</dbReference>
<dbReference type="PANTHER" id="PTHR46203:SF1">
    <property type="entry name" value="MITOCHONDRIAL TRANSLATION RELEASE FACTOR IN RESCUE"/>
    <property type="match status" value="1"/>
</dbReference>
<evidence type="ECO:0000256" key="2">
    <source>
        <dbReference type="ARBA" id="ARBA00010835"/>
    </source>
</evidence>
<dbReference type="GO" id="GO:0003747">
    <property type="term" value="F:translation release factor activity"/>
    <property type="evidence" value="ECO:0007669"/>
    <property type="project" value="InterPro"/>
</dbReference>
<evidence type="ECO:0000256" key="3">
    <source>
        <dbReference type="ARBA" id="ARBA00022946"/>
    </source>
</evidence>
<feature type="compositionally biased region" description="Basic and acidic residues" evidence="5">
    <location>
        <begin position="138"/>
        <end position="147"/>
    </location>
</feature>
<dbReference type="OrthoDB" id="277888at2759"/>
<dbReference type="Gene3D" id="3.30.160.20">
    <property type="match status" value="1"/>
</dbReference>
<dbReference type="InterPro" id="IPR045853">
    <property type="entry name" value="Pep_chain_release_fac_I_sf"/>
</dbReference>
<keyword evidence="4" id="KW-0496">Mitochondrion</keyword>
<evidence type="ECO:0000256" key="5">
    <source>
        <dbReference type="SAM" id="MobiDB-lite"/>
    </source>
</evidence>